<dbReference type="SMART" id="SM00723">
    <property type="entry name" value="AMOP"/>
    <property type="match status" value="1"/>
</dbReference>
<sequence>MSLIGGQAVLGLCLLSLLTTLLPPGRGVPVKDPRGNTARRGSSRFPEAIHSSDGSLAPAEEIARSNKVQSFSQDGPRSSSRQKRRWSQQGDRRQSESFHTSAPQEEANTTPFVLDLAELANVDLTAQNPNIQVTIEVVDDPQTEFEMDLLKDPKNDWLISSAEWLAHKDLFWPLFWEYVDPTEGDGLESEARNVDVEQEEDYFSEYDGEDTALSGVGADWEHHRTGQRTGISLEKDNYDYEGEQEWSSWASCSVTCGRGNQKRTRSCGYSCTATEARTCDASHCPGTEGDLDYATEETPFGNENTTAVFSSDVDSCEKWLSCKSEFLTKYLSQVLTDLPGCPCSYPLEAVYSTVTIPDEKQGRPFRWRDASGPKERLDIYKPSARFCIRSMLSLDSTTLAAQHCCYDERLKLITRGKGAGAPNLISTEFSPELHYKVDMLPWILCKGDWTRYHSVRPPNNGLGCPDSPSEDDYLSQLEEAKEY</sequence>
<feature type="domain" description="AMOP" evidence="8">
    <location>
        <begin position="308"/>
        <end position="471"/>
    </location>
</feature>
<accession>A0AAV7MN14</accession>
<evidence type="ECO:0000256" key="4">
    <source>
        <dbReference type="ARBA" id="ARBA00022729"/>
    </source>
</evidence>
<dbReference type="InterPro" id="IPR051867">
    <property type="entry name" value="Angio_Inhib/Adhesion_GPCR"/>
</dbReference>
<dbReference type="Pfam" id="PF00090">
    <property type="entry name" value="TSP_1"/>
    <property type="match status" value="1"/>
</dbReference>
<feature type="compositionally biased region" description="Polar residues" evidence="6">
    <location>
        <begin position="66"/>
        <end position="76"/>
    </location>
</feature>
<name>A0AAV7MN14_PLEWA</name>
<gene>
    <name evidence="9" type="ORF">NDU88_002161</name>
</gene>
<dbReference type="Gene3D" id="2.20.100.10">
    <property type="entry name" value="Thrombospondin type-1 (TSP1) repeat"/>
    <property type="match status" value="1"/>
</dbReference>
<keyword evidence="5" id="KW-1015">Disulfide bond</keyword>
<evidence type="ECO:0000256" key="5">
    <source>
        <dbReference type="ARBA" id="ARBA00023157"/>
    </source>
</evidence>
<proteinExistence type="inferred from homology"/>
<feature type="region of interest" description="Disordered" evidence="6">
    <location>
        <begin position="460"/>
        <end position="483"/>
    </location>
</feature>
<protein>
    <recommendedName>
        <fullName evidence="8">AMOP domain-containing protein</fullName>
    </recommendedName>
</protein>
<feature type="signal peptide" evidence="7">
    <location>
        <begin position="1"/>
        <end position="27"/>
    </location>
</feature>
<dbReference type="PANTHER" id="PTHR10239">
    <property type="entry name" value="ISTHMIN-2"/>
    <property type="match status" value="1"/>
</dbReference>
<comment type="similarity">
    <text evidence="2">Belongs to the isthmin family.</text>
</comment>
<reference evidence="9" key="1">
    <citation type="journal article" date="2022" name="bioRxiv">
        <title>Sequencing and chromosome-scale assembly of the giantPleurodeles waltlgenome.</title>
        <authorList>
            <person name="Brown T."/>
            <person name="Elewa A."/>
            <person name="Iarovenko S."/>
            <person name="Subramanian E."/>
            <person name="Araus A.J."/>
            <person name="Petzold A."/>
            <person name="Susuki M."/>
            <person name="Suzuki K.-i.T."/>
            <person name="Hayashi T."/>
            <person name="Toyoda A."/>
            <person name="Oliveira C."/>
            <person name="Osipova E."/>
            <person name="Leigh N.D."/>
            <person name="Simon A."/>
            <person name="Yun M.H."/>
        </authorList>
    </citation>
    <scope>NUCLEOTIDE SEQUENCE</scope>
    <source>
        <strain evidence="9">20211129_DDA</strain>
        <tissue evidence="9">Liver</tissue>
    </source>
</reference>
<dbReference type="Pfam" id="PF03782">
    <property type="entry name" value="AMOP"/>
    <property type="match status" value="1"/>
</dbReference>
<dbReference type="AlphaFoldDB" id="A0AAV7MN14"/>
<dbReference type="EMBL" id="JANPWB010000013">
    <property type="protein sequence ID" value="KAJ1104752.1"/>
    <property type="molecule type" value="Genomic_DNA"/>
</dbReference>
<organism evidence="9 10">
    <name type="scientific">Pleurodeles waltl</name>
    <name type="common">Iberian ribbed newt</name>
    <dbReference type="NCBI Taxonomy" id="8319"/>
    <lineage>
        <taxon>Eukaryota</taxon>
        <taxon>Metazoa</taxon>
        <taxon>Chordata</taxon>
        <taxon>Craniata</taxon>
        <taxon>Vertebrata</taxon>
        <taxon>Euteleostomi</taxon>
        <taxon>Amphibia</taxon>
        <taxon>Batrachia</taxon>
        <taxon>Caudata</taxon>
        <taxon>Salamandroidea</taxon>
        <taxon>Salamandridae</taxon>
        <taxon>Pleurodelinae</taxon>
        <taxon>Pleurodeles</taxon>
    </lineage>
</organism>
<evidence type="ECO:0000256" key="7">
    <source>
        <dbReference type="SAM" id="SignalP"/>
    </source>
</evidence>
<dbReference type="InterPro" id="IPR036383">
    <property type="entry name" value="TSP1_rpt_sf"/>
</dbReference>
<dbReference type="FunFam" id="2.20.100.10:FF:000033">
    <property type="entry name" value="Isthmin 1"/>
    <property type="match status" value="1"/>
</dbReference>
<dbReference type="PANTHER" id="PTHR10239:SF28">
    <property type="entry name" value="ISTHMIN-2"/>
    <property type="match status" value="1"/>
</dbReference>
<feature type="chain" id="PRO_5043552218" description="AMOP domain-containing protein" evidence="7">
    <location>
        <begin position="28"/>
        <end position="483"/>
    </location>
</feature>
<evidence type="ECO:0000256" key="2">
    <source>
        <dbReference type="ARBA" id="ARBA00010198"/>
    </source>
</evidence>
<keyword evidence="3" id="KW-0964">Secreted</keyword>
<dbReference type="InterPro" id="IPR000884">
    <property type="entry name" value="TSP1_rpt"/>
</dbReference>
<evidence type="ECO:0000256" key="3">
    <source>
        <dbReference type="ARBA" id="ARBA00022525"/>
    </source>
</evidence>
<comment type="caution">
    <text evidence="9">The sequence shown here is derived from an EMBL/GenBank/DDBJ whole genome shotgun (WGS) entry which is preliminary data.</text>
</comment>
<dbReference type="SUPFAM" id="SSF82895">
    <property type="entry name" value="TSP-1 type 1 repeat"/>
    <property type="match status" value="1"/>
</dbReference>
<dbReference type="Proteomes" id="UP001066276">
    <property type="component" value="Chromosome 9"/>
</dbReference>
<evidence type="ECO:0000313" key="9">
    <source>
        <dbReference type="EMBL" id="KAJ1104752.1"/>
    </source>
</evidence>
<evidence type="ECO:0000256" key="1">
    <source>
        <dbReference type="ARBA" id="ARBA00004613"/>
    </source>
</evidence>
<evidence type="ECO:0000259" key="8">
    <source>
        <dbReference type="PROSITE" id="PS50856"/>
    </source>
</evidence>
<keyword evidence="10" id="KW-1185">Reference proteome</keyword>
<feature type="region of interest" description="Disordered" evidence="6">
    <location>
        <begin position="24"/>
        <end position="108"/>
    </location>
</feature>
<dbReference type="InterPro" id="IPR005533">
    <property type="entry name" value="AMOP_dom"/>
</dbReference>
<keyword evidence="4 7" id="KW-0732">Signal</keyword>
<dbReference type="GO" id="GO:0005576">
    <property type="term" value="C:extracellular region"/>
    <property type="evidence" value="ECO:0007669"/>
    <property type="project" value="UniProtKB-SubCell"/>
</dbReference>
<comment type="subcellular location">
    <subcellularLocation>
        <location evidence="1">Secreted</location>
    </subcellularLocation>
</comment>
<dbReference type="SMART" id="SM00209">
    <property type="entry name" value="TSP1"/>
    <property type="match status" value="1"/>
</dbReference>
<dbReference type="PROSITE" id="PS50856">
    <property type="entry name" value="AMOP"/>
    <property type="match status" value="1"/>
</dbReference>
<evidence type="ECO:0000256" key="6">
    <source>
        <dbReference type="SAM" id="MobiDB-lite"/>
    </source>
</evidence>
<dbReference type="PROSITE" id="PS50092">
    <property type="entry name" value="TSP1"/>
    <property type="match status" value="1"/>
</dbReference>
<evidence type="ECO:0000313" key="10">
    <source>
        <dbReference type="Proteomes" id="UP001066276"/>
    </source>
</evidence>
<feature type="compositionally biased region" description="Polar residues" evidence="6">
    <location>
        <begin position="97"/>
        <end position="108"/>
    </location>
</feature>